<accession>A0A9W4TI99</accession>
<organism evidence="3 4">
    <name type="scientific">Flavobacterium collinsii</name>
    <dbReference type="NCBI Taxonomy" id="1114861"/>
    <lineage>
        <taxon>Bacteria</taxon>
        <taxon>Pseudomonadati</taxon>
        <taxon>Bacteroidota</taxon>
        <taxon>Flavobacteriia</taxon>
        <taxon>Flavobacteriales</taxon>
        <taxon>Flavobacteriaceae</taxon>
        <taxon>Flavobacterium</taxon>
    </lineage>
</organism>
<gene>
    <name evidence="3" type="primary">birA</name>
    <name evidence="3" type="ORF">TRV642_2828</name>
</gene>
<sequence>MKLIKLDAIDSTNDFLKSLSSHDEPDNFTVVTAENQTKGKGQMGAKWQSEVGKNLIMSVLVKDFVFNNEHVFNLSVIVSLSVIEVLKSLNIPDLSIKWPNDIMSYNKKIGGILIENTLKSGGRIVSVVGLGLNVNQTNFDELPNASSLAVISGHSFDKDILPQLIVEKIKEKISLWEVNSKDLWAIYFNSLFRKGVPMPFKNLKNQNFMGIIQGVSPVGKIQILLEDDSVSEFDIKEIQMLY</sequence>
<dbReference type="GO" id="GO:0005737">
    <property type="term" value="C:cytoplasm"/>
    <property type="evidence" value="ECO:0007669"/>
    <property type="project" value="TreeGrafter"/>
</dbReference>
<evidence type="ECO:0000256" key="1">
    <source>
        <dbReference type="ARBA" id="ARBA00022598"/>
    </source>
</evidence>
<dbReference type="EC" id="6.3.4.15" evidence="3"/>
<dbReference type="Proteomes" id="UP001152749">
    <property type="component" value="Chromosome"/>
</dbReference>
<dbReference type="EMBL" id="OX336425">
    <property type="protein sequence ID" value="CAI2767674.1"/>
    <property type="molecule type" value="Genomic_DNA"/>
</dbReference>
<dbReference type="PANTHER" id="PTHR12835:SF5">
    <property type="entry name" value="BIOTIN--PROTEIN LIGASE"/>
    <property type="match status" value="1"/>
</dbReference>
<protein>
    <submittedName>
        <fullName evidence="3">Bifunctional ligase/repressor BirA</fullName>
        <ecNumber evidence="3">6.3.4.15</ecNumber>
    </submittedName>
</protein>
<dbReference type="InterPro" id="IPR004143">
    <property type="entry name" value="BPL_LPL_catalytic"/>
</dbReference>
<dbReference type="KEGG" id="fcs:TRV642_2828"/>
<dbReference type="GO" id="GO:0004077">
    <property type="term" value="F:biotin--[biotin carboxyl-carrier protein] ligase activity"/>
    <property type="evidence" value="ECO:0007669"/>
    <property type="project" value="UniProtKB-EC"/>
</dbReference>
<feature type="domain" description="BPL/LPL catalytic" evidence="2">
    <location>
        <begin position="1"/>
        <end position="177"/>
    </location>
</feature>
<reference evidence="3" key="1">
    <citation type="submission" date="2022-09" db="EMBL/GenBank/DDBJ databases">
        <authorList>
            <person name="Duchaud E."/>
        </authorList>
    </citation>
    <scope>NUCLEOTIDE SEQUENCE</scope>
    <source>
        <strain evidence="3">TRV642</strain>
    </source>
</reference>
<dbReference type="AlphaFoldDB" id="A0A9W4TI99"/>
<evidence type="ECO:0000259" key="2">
    <source>
        <dbReference type="PROSITE" id="PS51733"/>
    </source>
</evidence>
<dbReference type="InterPro" id="IPR004408">
    <property type="entry name" value="Biotin_CoA_COase_ligase"/>
</dbReference>
<keyword evidence="1 3" id="KW-0436">Ligase</keyword>
<evidence type="ECO:0000313" key="4">
    <source>
        <dbReference type="Proteomes" id="UP001152749"/>
    </source>
</evidence>
<dbReference type="Pfam" id="PF03099">
    <property type="entry name" value="BPL_LplA_LipB"/>
    <property type="match status" value="1"/>
</dbReference>
<dbReference type="InterPro" id="IPR045864">
    <property type="entry name" value="aa-tRNA-synth_II/BPL/LPL"/>
</dbReference>
<dbReference type="RefSeq" id="WP_263360507.1">
    <property type="nucleotide sequence ID" value="NZ_JBIPCK010000012.1"/>
</dbReference>
<proteinExistence type="predicted"/>
<name>A0A9W4TI99_9FLAO</name>
<dbReference type="Gene3D" id="3.30.930.10">
    <property type="entry name" value="Bira Bifunctional Protein, Domain 2"/>
    <property type="match status" value="1"/>
</dbReference>
<dbReference type="PANTHER" id="PTHR12835">
    <property type="entry name" value="BIOTIN PROTEIN LIGASE"/>
    <property type="match status" value="1"/>
</dbReference>
<dbReference type="NCBIfam" id="TIGR00121">
    <property type="entry name" value="birA_ligase"/>
    <property type="match status" value="1"/>
</dbReference>
<evidence type="ECO:0000313" key="3">
    <source>
        <dbReference type="EMBL" id="CAI2767674.1"/>
    </source>
</evidence>
<dbReference type="SUPFAM" id="SSF55681">
    <property type="entry name" value="Class II aaRS and biotin synthetases"/>
    <property type="match status" value="1"/>
</dbReference>
<dbReference type="CDD" id="cd16442">
    <property type="entry name" value="BPL"/>
    <property type="match status" value="1"/>
</dbReference>
<dbReference type="PROSITE" id="PS51733">
    <property type="entry name" value="BPL_LPL_CATALYTIC"/>
    <property type="match status" value="1"/>
</dbReference>